<dbReference type="SUPFAM" id="SSF52833">
    <property type="entry name" value="Thioredoxin-like"/>
    <property type="match status" value="1"/>
</dbReference>
<dbReference type="PANTHER" id="PTHR43917:SF8">
    <property type="entry name" value="GH16740P-RELATED"/>
    <property type="match status" value="1"/>
</dbReference>
<evidence type="ECO:0000259" key="4">
    <source>
        <dbReference type="PROSITE" id="PS50404"/>
    </source>
</evidence>
<organism evidence="6 7">
    <name type="scientific">Mya arenaria</name>
    <name type="common">Soft-shell clam</name>
    <dbReference type="NCBI Taxonomy" id="6604"/>
    <lineage>
        <taxon>Eukaryota</taxon>
        <taxon>Metazoa</taxon>
        <taxon>Spiralia</taxon>
        <taxon>Lophotrochozoa</taxon>
        <taxon>Mollusca</taxon>
        <taxon>Bivalvia</taxon>
        <taxon>Autobranchia</taxon>
        <taxon>Heteroconchia</taxon>
        <taxon>Euheterodonta</taxon>
        <taxon>Imparidentia</taxon>
        <taxon>Neoheterodontei</taxon>
        <taxon>Myida</taxon>
        <taxon>Myoidea</taxon>
        <taxon>Myidae</taxon>
        <taxon>Mya</taxon>
    </lineage>
</organism>
<comment type="subcellular location">
    <subcellularLocation>
        <location evidence="1">Cytoplasm</location>
    </subcellularLocation>
</comment>
<dbReference type="InterPro" id="IPR051369">
    <property type="entry name" value="GST_Theta"/>
</dbReference>
<evidence type="ECO:0000256" key="1">
    <source>
        <dbReference type="ARBA" id="ARBA00004496"/>
    </source>
</evidence>
<accession>A0ABY7DWV3</accession>
<dbReference type="InterPro" id="IPR040079">
    <property type="entry name" value="Glutathione_S-Trfase"/>
</dbReference>
<evidence type="ECO:0000313" key="6">
    <source>
        <dbReference type="EMBL" id="WAR01379.1"/>
    </source>
</evidence>
<name>A0ABY7DWV3_MYAAR</name>
<dbReference type="InterPro" id="IPR004045">
    <property type="entry name" value="Glutathione_S-Trfase_N"/>
</dbReference>
<dbReference type="Pfam" id="PF02798">
    <property type="entry name" value="GST_N"/>
    <property type="match status" value="1"/>
</dbReference>
<dbReference type="PROSITE" id="PS50404">
    <property type="entry name" value="GST_NTER"/>
    <property type="match status" value="1"/>
</dbReference>
<dbReference type="PROSITE" id="PS50405">
    <property type="entry name" value="GST_CTER"/>
    <property type="match status" value="1"/>
</dbReference>
<evidence type="ECO:0000313" key="7">
    <source>
        <dbReference type="Proteomes" id="UP001164746"/>
    </source>
</evidence>
<sequence length="238" mass="27748">MLPMCDTRTLSVIRTMLVEFYYDLRSQPCRAVYLFLKATGIDFTPKVTDLLKGEQNQPELVKKNPYHKLPLIDDDGFILVESVAIMRYLAMKNNVADSWLPRNDVKQMARVDEFLNWHHLCVRKPCVRNKIVFGHFTKEPLDKERAKTLREEVKKFVTHIGDYYLKDRPFIAGDEISVADISAVCELAQLTGIKEESLYMENEVVGAWFERVKAKLQPHYDECMETFAAFKKKFEEAE</sequence>
<dbReference type="Gene3D" id="1.20.1050.10">
    <property type="match status" value="1"/>
</dbReference>
<evidence type="ECO:0000256" key="2">
    <source>
        <dbReference type="ARBA" id="ARBA00022490"/>
    </source>
</evidence>
<keyword evidence="7" id="KW-1185">Reference proteome</keyword>
<gene>
    <name evidence="6" type="ORF">MAR_007937</name>
</gene>
<evidence type="ECO:0000259" key="5">
    <source>
        <dbReference type="PROSITE" id="PS50405"/>
    </source>
</evidence>
<dbReference type="Proteomes" id="UP001164746">
    <property type="component" value="Chromosome 4"/>
</dbReference>
<dbReference type="EMBL" id="CP111015">
    <property type="protein sequence ID" value="WAR01379.1"/>
    <property type="molecule type" value="Genomic_DNA"/>
</dbReference>
<feature type="domain" description="GST N-terminal" evidence="4">
    <location>
        <begin position="16"/>
        <end position="97"/>
    </location>
</feature>
<dbReference type="Gene3D" id="3.40.30.10">
    <property type="entry name" value="Glutaredoxin"/>
    <property type="match status" value="1"/>
</dbReference>
<dbReference type="SFLD" id="SFLDS00019">
    <property type="entry name" value="Glutathione_Transferase_(cytos"/>
    <property type="match status" value="1"/>
</dbReference>
<keyword evidence="2" id="KW-0963">Cytoplasm</keyword>
<dbReference type="SUPFAM" id="SSF47616">
    <property type="entry name" value="GST C-terminal domain-like"/>
    <property type="match status" value="1"/>
</dbReference>
<evidence type="ECO:0000256" key="3">
    <source>
        <dbReference type="RuleBase" id="RU003494"/>
    </source>
</evidence>
<proteinExistence type="inferred from homology"/>
<dbReference type="PANTHER" id="PTHR43917">
    <property type="match status" value="1"/>
</dbReference>
<feature type="domain" description="GST C-terminal" evidence="5">
    <location>
        <begin position="104"/>
        <end position="234"/>
    </location>
</feature>
<comment type="similarity">
    <text evidence="3">Belongs to the GST superfamily.</text>
</comment>
<reference evidence="6" key="1">
    <citation type="submission" date="2022-11" db="EMBL/GenBank/DDBJ databases">
        <title>Centuries of genome instability and evolution in soft-shell clam transmissible cancer (bioRxiv).</title>
        <authorList>
            <person name="Hart S.F.M."/>
            <person name="Yonemitsu M.A."/>
            <person name="Giersch R.M."/>
            <person name="Beal B.F."/>
            <person name="Arriagada G."/>
            <person name="Davis B.W."/>
            <person name="Ostrander E.A."/>
            <person name="Goff S.P."/>
            <person name="Metzger M.J."/>
        </authorList>
    </citation>
    <scope>NUCLEOTIDE SEQUENCE</scope>
    <source>
        <strain evidence="6">MELC-2E11</strain>
        <tissue evidence="6">Siphon/mantle</tissue>
    </source>
</reference>
<dbReference type="Pfam" id="PF00043">
    <property type="entry name" value="GST_C"/>
    <property type="match status" value="1"/>
</dbReference>
<dbReference type="SFLD" id="SFLDG00358">
    <property type="entry name" value="Main_(cytGST)"/>
    <property type="match status" value="1"/>
</dbReference>
<dbReference type="InterPro" id="IPR036249">
    <property type="entry name" value="Thioredoxin-like_sf"/>
</dbReference>
<dbReference type="InterPro" id="IPR036282">
    <property type="entry name" value="Glutathione-S-Trfase_C_sf"/>
</dbReference>
<dbReference type="InterPro" id="IPR004046">
    <property type="entry name" value="GST_C"/>
</dbReference>
<dbReference type="InterPro" id="IPR010987">
    <property type="entry name" value="Glutathione-S-Trfase_C-like"/>
</dbReference>
<protein>
    <submittedName>
        <fullName evidence="6">GSTT3-like protein</fullName>
    </submittedName>
</protein>